<dbReference type="AlphaFoldDB" id="A0A1J1I3C0"/>
<evidence type="ECO:0000313" key="1">
    <source>
        <dbReference type="EMBL" id="CRK94691.1"/>
    </source>
</evidence>
<dbReference type="Proteomes" id="UP000183832">
    <property type="component" value="Unassembled WGS sequence"/>
</dbReference>
<protein>
    <submittedName>
        <fullName evidence="1">CLUMA_CG008191, isoform A</fullName>
    </submittedName>
</protein>
<organism evidence="1 2">
    <name type="scientific">Clunio marinus</name>
    <dbReference type="NCBI Taxonomy" id="568069"/>
    <lineage>
        <taxon>Eukaryota</taxon>
        <taxon>Metazoa</taxon>
        <taxon>Ecdysozoa</taxon>
        <taxon>Arthropoda</taxon>
        <taxon>Hexapoda</taxon>
        <taxon>Insecta</taxon>
        <taxon>Pterygota</taxon>
        <taxon>Neoptera</taxon>
        <taxon>Endopterygota</taxon>
        <taxon>Diptera</taxon>
        <taxon>Nematocera</taxon>
        <taxon>Chironomoidea</taxon>
        <taxon>Chironomidae</taxon>
        <taxon>Clunio</taxon>
    </lineage>
</organism>
<name>A0A1J1I3C0_9DIPT</name>
<keyword evidence="2" id="KW-1185">Reference proteome</keyword>
<reference evidence="1 2" key="1">
    <citation type="submission" date="2015-04" db="EMBL/GenBank/DDBJ databases">
        <authorList>
            <person name="Syromyatnikov M.Y."/>
            <person name="Popov V.N."/>
        </authorList>
    </citation>
    <scope>NUCLEOTIDE SEQUENCE [LARGE SCALE GENOMIC DNA]</scope>
</reference>
<evidence type="ECO:0000313" key="2">
    <source>
        <dbReference type="Proteomes" id="UP000183832"/>
    </source>
</evidence>
<proteinExistence type="predicted"/>
<sequence>MRFIKRAFKWEKQQESYALSKLIRNMHVTYKGLINFADIIPTKSFVFTNVFLDITIDSHSISISCGNVETILIFTRPKQKLKVVKISSKKPN</sequence>
<dbReference type="EMBL" id="CVRI01000039">
    <property type="protein sequence ID" value="CRK94691.1"/>
    <property type="molecule type" value="Genomic_DNA"/>
</dbReference>
<gene>
    <name evidence="1" type="ORF">CLUMA_CG008191</name>
</gene>
<accession>A0A1J1I3C0</accession>